<dbReference type="PANTHER" id="PTHR43634">
    <property type="entry name" value="OW CONDUCTANCE MECHANOSENSITIVE CHANNEL"/>
    <property type="match status" value="1"/>
</dbReference>
<dbReference type="Gene3D" id="2.30.30.60">
    <property type="match status" value="1"/>
</dbReference>
<dbReference type="SUPFAM" id="SSF82689">
    <property type="entry name" value="Mechanosensitive channel protein MscS (YggB), C-terminal domain"/>
    <property type="match status" value="1"/>
</dbReference>
<evidence type="ECO:0000256" key="7">
    <source>
        <dbReference type="SAM" id="MobiDB-lite"/>
    </source>
</evidence>
<comment type="subcellular location">
    <subcellularLocation>
        <location evidence="1">Cell membrane</location>
        <topology evidence="1">Multi-pass membrane protein</topology>
    </subcellularLocation>
</comment>
<evidence type="ECO:0000256" key="6">
    <source>
        <dbReference type="ARBA" id="ARBA00023136"/>
    </source>
</evidence>
<keyword evidence="4 8" id="KW-0812">Transmembrane</keyword>
<dbReference type="InterPro" id="IPR011014">
    <property type="entry name" value="MscS_channel_TM-2"/>
</dbReference>
<dbReference type="Pfam" id="PF00924">
    <property type="entry name" value="MS_channel_2nd"/>
    <property type="match status" value="1"/>
</dbReference>
<dbReference type="Gene3D" id="1.10.287.1260">
    <property type="match status" value="1"/>
</dbReference>
<keyword evidence="5 8" id="KW-1133">Transmembrane helix</keyword>
<keyword evidence="13" id="KW-1185">Reference proteome</keyword>
<feature type="domain" description="Mechanosensitive ion channel transmembrane helices 2/3" evidence="11">
    <location>
        <begin position="147"/>
        <end position="187"/>
    </location>
</feature>
<dbReference type="SUPFAM" id="SSF82861">
    <property type="entry name" value="Mechanosensitive channel protein MscS (YggB), transmembrane region"/>
    <property type="match status" value="1"/>
</dbReference>
<dbReference type="InterPro" id="IPR006685">
    <property type="entry name" value="MscS_channel_2nd"/>
</dbReference>
<evidence type="ECO:0000256" key="4">
    <source>
        <dbReference type="ARBA" id="ARBA00022692"/>
    </source>
</evidence>
<name>A0ABQ3H451_9NEIS</name>
<feature type="domain" description="Mechanosensitive ion channel MscS C-terminal" evidence="10">
    <location>
        <begin position="266"/>
        <end position="349"/>
    </location>
</feature>
<keyword evidence="6 8" id="KW-0472">Membrane</keyword>
<protein>
    <submittedName>
        <fullName evidence="12">Mechanosensitive ion channel protein MscS</fullName>
    </submittedName>
</protein>
<feature type="domain" description="Mechanosensitive ion channel MscS" evidence="9">
    <location>
        <begin position="188"/>
        <end position="257"/>
    </location>
</feature>
<dbReference type="SUPFAM" id="SSF50182">
    <property type="entry name" value="Sm-like ribonucleoproteins"/>
    <property type="match status" value="1"/>
</dbReference>
<dbReference type="Pfam" id="PF21088">
    <property type="entry name" value="MS_channel_1st"/>
    <property type="match status" value="1"/>
</dbReference>
<evidence type="ECO:0000256" key="2">
    <source>
        <dbReference type="ARBA" id="ARBA00008017"/>
    </source>
</evidence>
<dbReference type="InterPro" id="IPR023408">
    <property type="entry name" value="MscS_beta-dom_sf"/>
</dbReference>
<feature type="transmembrane region" description="Helical" evidence="8">
    <location>
        <begin position="107"/>
        <end position="126"/>
    </location>
</feature>
<dbReference type="InterPro" id="IPR049142">
    <property type="entry name" value="MS_channel_1st"/>
</dbReference>
<dbReference type="InterPro" id="IPR045042">
    <property type="entry name" value="YnaI-like"/>
</dbReference>
<comment type="caution">
    <text evidence="12">The sequence shown here is derived from an EMBL/GenBank/DDBJ whole genome shotgun (WGS) entry which is preliminary data.</text>
</comment>
<feature type="compositionally biased region" description="Basic and acidic residues" evidence="7">
    <location>
        <begin position="367"/>
        <end position="376"/>
    </location>
</feature>
<comment type="similarity">
    <text evidence="2">Belongs to the MscS (TC 1.A.23) family.</text>
</comment>
<dbReference type="PANTHER" id="PTHR43634:SF2">
    <property type="entry name" value="LOW CONDUCTANCE MECHANOSENSITIVE CHANNEL YNAI"/>
    <property type="match status" value="1"/>
</dbReference>
<dbReference type="InterPro" id="IPR033379">
    <property type="entry name" value="Acid_Pase_AS"/>
</dbReference>
<sequence>MTEGGSMADSAVWQWMQTIYRNDTWVYEVFAVVLVTVFANALVRLALTRLTTRLAQRTQTYWDDALIGAAQRPLAWLVWVLGLSVAAGLAEPHAVSEVFQYVPPLRVLAVIVLISWFLVGFIDRAAQALLASRPGADPTTTMAVSRLLRVSVLVTASLVALQSLGFSISGVLAFGGVGGIAVGFAAKDLLANFFGGVMIHLDRPFGVGDWVRSPDRDIEGVVEEIGWRLTTIRTFDKRPLYVPNSAFATISVENPSRMSHRRIRETIGLRYDDIDVVPALLDDVRAMLIAHADIDDSQTLMVNFDTFGESSLQFFVYCFTHTTNWVEFHRVKQAVLVDIMAIIARHGARVAQPTRRLQLDPAAPATPDDHTPTTAR</sequence>
<dbReference type="InterPro" id="IPR010920">
    <property type="entry name" value="LSM_dom_sf"/>
</dbReference>
<organism evidence="12 13">
    <name type="scientific">Jeongeupia chitinilytica</name>
    <dbReference type="NCBI Taxonomy" id="1041641"/>
    <lineage>
        <taxon>Bacteria</taxon>
        <taxon>Pseudomonadati</taxon>
        <taxon>Pseudomonadota</taxon>
        <taxon>Betaproteobacteria</taxon>
        <taxon>Neisseriales</taxon>
        <taxon>Chitinibacteraceae</taxon>
        <taxon>Jeongeupia</taxon>
    </lineage>
</organism>
<gene>
    <name evidence="12" type="ORF">GCM10007350_31470</name>
</gene>
<evidence type="ECO:0000259" key="9">
    <source>
        <dbReference type="Pfam" id="PF00924"/>
    </source>
</evidence>
<evidence type="ECO:0000259" key="10">
    <source>
        <dbReference type="Pfam" id="PF21082"/>
    </source>
</evidence>
<feature type="transmembrane region" description="Helical" evidence="8">
    <location>
        <begin position="74"/>
        <end position="95"/>
    </location>
</feature>
<dbReference type="Gene3D" id="3.30.70.100">
    <property type="match status" value="1"/>
</dbReference>
<evidence type="ECO:0000256" key="3">
    <source>
        <dbReference type="ARBA" id="ARBA00022475"/>
    </source>
</evidence>
<reference evidence="13" key="1">
    <citation type="journal article" date="2019" name="Int. J. Syst. Evol. Microbiol.">
        <title>The Global Catalogue of Microorganisms (GCM) 10K type strain sequencing project: providing services to taxonomists for standard genome sequencing and annotation.</title>
        <authorList>
            <consortium name="The Broad Institute Genomics Platform"/>
            <consortium name="The Broad Institute Genome Sequencing Center for Infectious Disease"/>
            <person name="Wu L."/>
            <person name="Ma J."/>
        </authorList>
    </citation>
    <scope>NUCLEOTIDE SEQUENCE [LARGE SCALE GENOMIC DNA]</scope>
    <source>
        <strain evidence="13">KCTC 23701</strain>
    </source>
</reference>
<accession>A0ABQ3H451</accession>
<feature type="region of interest" description="Disordered" evidence="7">
    <location>
        <begin position="354"/>
        <end position="376"/>
    </location>
</feature>
<feature type="transmembrane region" description="Helical" evidence="8">
    <location>
        <begin position="171"/>
        <end position="190"/>
    </location>
</feature>
<dbReference type="InterPro" id="IPR049278">
    <property type="entry name" value="MS_channel_C"/>
</dbReference>
<dbReference type="InterPro" id="IPR011066">
    <property type="entry name" value="MscS_channel_C_sf"/>
</dbReference>
<evidence type="ECO:0000256" key="8">
    <source>
        <dbReference type="SAM" id="Phobius"/>
    </source>
</evidence>
<evidence type="ECO:0000259" key="11">
    <source>
        <dbReference type="Pfam" id="PF21088"/>
    </source>
</evidence>
<evidence type="ECO:0000313" key="12">
    <source>
        <dbReference type="EMBL" id="GHD67582.1"/>
    </source>
</evidence>
<dbReference type="PROSITE" id="PS00616">
    <property type="entry name" value="HIS_ACID_PHOSPHAT_1"/>
    <property type="match status" value="1"/>
</dbReference>
<keyword evidence="3" id="KW-1003">Cell membrane</keyword>
<feature type="transmembrane region" description="Helical" evidence="8">
    <location>
        <begin position="25"/>
        <end position="47"/>
    </location>
</feature>
<proteinExistence type="inferred from homology"/>
<evidence type="ECO:0000256" key="1">
    <source>
        <dbReference type="ARBA" id="ARBA00004651"/>
    </source>
</evidence>
<evidence type="ECO:0000256" key="5">
    <source>
        <dbReference type="ARBA" id="ARBA00022989"/>
    </source>
</evidence>
<dbReference type="Proteomes" id="UP000604737">
    <property type="component" value="Unassembled WGS sequence"/>
</dbReference>
<dbReference type="Pfam" id="PF21082">
    <property type="entry name" value="MS_channel_3rd"/>
    <property type="match status" value="1"/>
</dbReference>
<evidence type="ECO:0000313" key="13">
    <source>
        <dbReference type="Proteomes" id="UP000604737"/>
    </source>
</evidence>
<dbReference type="EMBL" id="BMYO01000009">
    <property type="protein sequence ID" value="GHD67582.1"/>
    <property type="molecule type" value="Genomic_DNA"/>
</dbReference>